<feature type="domain" description="SHSP" evidence="5">
    <location>
        <begin position="55"/>
        <end position="179"/>
    </location>
</feature>
<feature type="region of interest" description="Disordered" evidence="4">
    <location>
        <begin position="241"/>
        <end position="325"/>
    </location>
</feature>
<accession>A0AAV1IFK4</accession>
<evidence type="ECO:0000256" key="1">
    <source>
        <dbReference type="ARBA" id="ARBA00023016"/>
    </source>
</evidence>
<dbReference type="CDD" id="cd06464">
    <property type="entry name" value="ACD_sHsps-like"/>
    <property type="match status" value="1"/>
</dbReference>
<evidence type="ECO:0000256" key="3">
    <source>
        <dbReference type="RuleBase" id="RU003616"/>
    </source>
</evidence>
<name>A0AAV1IFK4_9CHLO</name>
<gene>
    <name evidence="6" type="ORF">CVIRNUC_009321</name>
</gene>
<proteinExistence type="inferred from homology"/>
<dbReference type="PANTHER" id="PTHR46733">
    <property type="entry name" value="26.5 KDA HEAT SHOCK PROTEIN, MITOCHONDRIAL"/>
    <property type="match status" value="1"/>
</dbReference>
<dbReference type="Pfam" id="PF00011">
    <property type="entry name" value="HSP20"/>
    <property type="match status" value="1"/>
</dbReference>
<evidence type="ECO:0000256" key="2">
    <source>
        <dbReference type="PROSITE-ProRule" id="PRU00285"/>
    </source>
</evidence>
<evidence type="ECO:0000259" key="5">
    <source>
        <dbReference type="PROSITE" id="PS01031"/>
    </source>
</evidence>
<evidence type="ECO:0000313" key="6">
    <source>
        <dbReference type="EMBL" id="CAK0786108.1"/>
    </source>
</evidence>
<dbReference type="InterPro" id="IPR002068">
    <property type="entry name" value="A-crystallin/Hsp20_dom"/>
</dbReference>
<keyword evidence="7" id="KW-1185">Reference proteome</keyword>
<keyword evidence="1" id="KW-0346">Stress response</keyword>
<feature type="compositionally biased region" description="Acidic residues" evidence="4">
    <location>
        <begin position="272"/>
        <end position="287"/>
    </location>
</feature>
<dbReference type="InterPro" id="IPR008978">
    <property type="entry name" value="HSP20-like_chaperone"/>
</dbReference>
<evidence type="ECO:0000313" key="7">
    <source>
        <dbReference type="Proteomes" id="UP001314263"/>
    </source>
</evidence>
<comment type="similarity">
    <text evidence="2 3">Belongs to the small heat shock protein (HSP20) family.</text>
</comment>
<dbReference type="AlphaFoldDB" id="A0AAV1IFK4"/>
<dbReference type="SUPFAM" id="SSF49764">
    <property type="entry name" value="HSP20-like chaperones"/>
    <property type="match status" value="1"/>
</dbReference>
<evidence type="ECO:0000256" key="4">
    <source>
        <dbReference type="SAM" id="MobiDB-lite"/>
    </source>
</evidence>
<organism evidence="6 7">
    <name type="scientific">Coccomyxa viridis</name>
    <dbReference type="NCBI Taxonomy" id="1274662"/>
    <lineage>
        <taxon>Eukaryota</taxon>
        <taxon>Viridiplantae</taxon>
        <taxon>Chlorophyta</taxon>
        <taxon>core chlorophytes</taxon>
        <taxon>Trebouxiophyceae</taxon>
        <taxon>Trebouxiophyceae incertae sedis</taxon>
        <taxon>Coccomyxaceae</taxon>
        <taxon>Coccomyxa</taxon>
    </lineage>
</organism>
<dbReference type="GO" id="GO:0009408">
    <property type="term" value="P:response to heat"/>
    <property type="evidence" value="ECO:0007669"/>
    <property type="project" value="InterPro"/>
</dbReference>
<dbReference type="Gene3D" id="2.60.40.790">
    <property type="match status" value="1"/>
</dbReference>
<reference evidence="6 7" key="1">
    <citation type="submission" date="2023-10" db="EMBL/GenBank/DDBJ databases">
        <authorList>
            <person name="Maclean D."/>
            <person name="Macfadyen A."/>
        </authorList>
    </citation>
    <scope>NUCLEOTIDE SEQUENCE [LARGE SCALE GENOMIC DNA]</scope>
</reference>
<dbReference type="Proteomes" id="UP001314263">
    <property type="component" value="Unassembled WGS sequence"/>
</dbReference>
<protein>
    <recommendedName>
        <fullName evidence="5">SHSP domain-containing protein</fullName>
    </recommendedName>
</protein>
<dbReference type="PROSITE" id="PS01031">
    <property type="entry name" value="SHSP"/>
    <property type="match status" value="1"/>
</dbReference>
<comment type="caution">
    <text evidence="6">The sequence shown here is derived from an EMBL/GenBank/DDBJ whole genome shotgun (WGS) entry which is preliminary data.</text>
</comment>
<dbReference type="PANTHER" id="PTHR46733:SF4">
    <property type="entry name" value="HEAT SHOCK PROTEIN 21, CHLOROPLASTIC"/>
    <property type="match status" value="1"/>
</dbReference>
<feature type="region of interest" description="Disordered" evidence="4">
    <location>
        <begin position="39"/>
        <end position="69"/>
    </location>
</feature>
<dbReference type="InterPro" id="IPR044587">
    <property type="entry name" value="HSP21-like"/>
</dbReference>
<sequence>MMMHMPMFVLDNLFENHGASDSGCPPTFCRPSARASARSCTAPRSGAPASQARVQAKASAQPPADTIQSANHRELSDSYLIWADLPGLAREDIRITVKDDVLLVAGQQKARTIGDNASPAIQAALRARPCRAVDIKFPLKSDAKLSGIHAKLTDGELTIIIPKRVPQHFSIPVLGGDEEPSASLTPAVMPPTEPAEIEQAQVAEAPKPVLAALLDPTSSVDEPFPNVVAALKEYKQKEEEGIQAGSSASSAACLPGAAADPAANAPATAEVEAQDPESDGSWEDVSDEERQAERVARRRKGPLPPTGPVLEEIADAQPKAASPSR</sequence>
<dbReference type="EMBL" id="CAUYUE010000014">
    <property type="protein sequence ID" value="CAK0786108.1"/>
    <property type="molecule type" value="Genomic_DNA"/>
</dbReference>
<feature type="compositionally biased region" description="Low complexity" evidence="4">
    <location>
        <begin position="242"/>
        <end position="271"/>
    </location>
</feature>